<dbReference type="EMBL" id="JADOER010000004">
    <property type="protein sequence ID" value="MBT9311760.1"/>
    <property type="molecule type" value="Genomic_DNA"/>
</dbReference>
<dbReference type="InterPro" id="IPR027417">
    <property type="entry name" value="P-loop_NTPase"/>
</dbReference>
<organism evidence="1 2">
    <name type="scientific">Leptothoe kymatousa TAU-MAC 1615</name>
    <dbReference type="NCBI Taxonomy" id="2364775"/>
    <lineage>
        <taxon>Bacteria</taxon>
        <taxon>Bacillati</taxon>
        <taxon>Cyanobacteriota</taxon>
        <taxon>Cyanophyceae</taxon>
        <taxon>Nodosilineales</taxon>
        <taxon>Cymatolegaceae</taxon>
        <taxon>Leptothoe</taxon>
        <taxon>Leptothoe kymatousa</taxon>
    </lineage>
</organism>
<protein>
    <recommendedName>
        <fullName evidence="3">Recombinase family protein</fullName>
    </recommendedName>
</protein>
<keyword evidence="2" id="KW-1185">Reference proteome</keyword>
<reference evidence="1 2" key="1">
    <citation type="journal article" date="2021" name="Mar. Drugs">
        <title>Genome Reduction and Secondary Metabolism of the Marine Sponge-Associated Cyanobacterium Leptothoe.</title>
        <authorList>
            <person name="Konstantinou D."/>
            <person name="Popin R.V."/>
            <person name="Fewer D.P."/>
            <person name="Sivonen K."/>
            <person name="Gkelis S."/>
        </authorList>
    </citation>
    <scope>NUCLEOTIDE SEQUENCE [LARGE SCALE GENOMIC DNA]</scope>
    <source>
        <strain evidence="1 2">TAU-MAC 1615</strain>
    </source>
</reference>
<comment type="caution">
    <text evidence="1">The sequence shown here is derived from an EMBL/GenBank/DDBJ whole genome shotgun (WGS) entry which is preliminary data.</text>
</comment>
<dbReference type="Proteomes" id="UP001196661">
    <property type="component" value="Unassembled WGS sequence"/>
</dbReference>
<evidence type="ECO:0000313" key="2">
    <source>
        <dbReference type="Proteomes" id="UP001196661"/>
    </source>
</evidence>
<proteinExistence type="predicted"/>
<sequence>MSELATTSVWITGGTRCGKTEALIHWLSQQQGVAERPWLVFAANGDNRMALAQRLAATVQDRVPYRTTTPAGFIQSEIILFWPLLVELLDLKAQFPLKLRPENEQLLALRLWQPLLAESLQVEGWSESQMVRRALDLFQLAASAEIPTESITPRLCQGLVRVPPQIWEQMGAALLDWRAWCLQRGLLTYGLMTELYWRYLLPLPQYQTQLLERFVGTVADDVDEYSAIAISLFRVFQAAGVSQAFTYNPRGQVRLGVGADPVATGALSAGCQGMELAAAQAHQNLGSVLADDMVRWVQDPLAVPELPAAVQLISATTRGKMLRQTAEFIADAIHRQQVTPQEIAVIGPGLDAIARYSLIEILSNRGIGVASLKDQRPLISSPFVRSLLTLFTLVYPNLGRLVNRDAVAEMLVVLSQTPETDASLPWFDLTHIDPVRSELIADHCFVPDIEHPRLLPVENFPRWDRLGHQATAAYGRILDWINTQKQQQRQRYPISPVIVLDRAVQDFLWRGNYLPTDQLSALRELMETAQYFWEVEQRLALYDGMPGTNALSDVGRFIQLLQRGTVSANPYPTRSLDGIAPGITLATVFQYRAQRLNHRWQFWLDAGSPRWLTGRDELFGAEVFLSDWPQRPVTALDTETMHEARLERILRDLLGRTTENLFLCHSELALNGQEQVGPLLAVVNAVEPGDADDIPDNANALLGETSGG</sequence>
<accession>A0ABS5Y1T5</accession>
<dbReference type="SUPFAM" id="SSF52540">
    <property type="entry name" value="P-loop containing nucleoside triphosphate hydrolases"/>
    <property type="match status" value="1"/>
</dbReference>
<evidence type="ECO:0000313" key="1">
    <source>
        <dbReference type="EMBL" id="MBT9311760.1"/>
    </source>
</evidence>
<gene>
    <name evidence="1" type="ORF">IXB28_06045</name>
</gene>
<dbReference type="RefSeq" id="WP_215617629.1">
    <property type="nucleotide sequence ID" value="NZ_JADOER010000004.1"/>
</dbReference>
<evidence type="ECO:0008006" key="3">
    <source>
        <dbReference type="Google" id="ProtNLM"/>
    </source>
</evidence>
<name>A0ABS5Y1T5_9CYAN</name>